<dbReference type="Gene3D" id="1.25.10.10">
    <property type="entry name" value="Leucine-rich Repeat Variant"/>
    <property type="match status" value="1"/>
</dbReference>
<evidence type="ECO:0000313" key="9">
    <source>
        <dbReference type="Proteomes" id="UP001415857"/>
    </source>
</evidence>
<dbReference type="InterPro" id="IPR003613">
    <property type="entry name" value="Ubox_domain"/>
</dbReference>
<reference evidence="8 9" key="1">
    <citation type="journal article" date="2024" name="Plant J.">
        <title>Genome sequences and population genomics reveal climatic adaptation and genomic divergence between two closely related sweetgum species.</title>
        <authorList>
            <person name="Xu W.Q."/>
            <person name="Ren C.Q."/>
            <person name="Zhang X.Y."/>
            <person name="Comes H.P."/>
            <person name="Liu X.H."/>
            <person name="Li Y.G."/>
            <person name="Kettle C.J."/>
            <person name="Jalonen R."/>
            <person name="Gaisberger H."/>
            <person name="Ma Y.Z."/>
            <person name="Qiu Y.X."/>
        </authorList>
    </citation>
    <scope>NUCLEOTIDE SEQUENCE [LARGE SCALE GENOMIC DNA]</scope>
    <source>
        <strain evidence="8">Hangzhou</strain>
    </source>
</reference>
<comment type="caution">
    <text evidence="8">The sequence shown here is derived from an EMBL/GenBank/DDBJ whole genome shotgun (WGS) entry which is preliminary data.</text>
</comment>
<keyword evidence="4" id="KW-0808">Transferase</keyword>
<evidence type="ECO:0000256" key="5">
    <source>
        <dbReference type="ARBA" id="ARBA00022786"/>
    </source>
</evidence>
<sequence>MGTDVAEAVETLPDPCAIKVHRMMCTELLNLVDRISRIFPEIEAARPRCSSGIQSLCLLHSAIEKAKSLLWYCSESSKLYLALTGDTIVLRCEKTRKLLVQSLTQIQNMVPVMLAVEISRIIDDLRSVTFSLDSSEEEAGKFLRALLRLDTSASDSRENSEVEALKHAALRLHIASPKDLLIERRSIKNLLDKVSEKEPKKRKTLMYLFHLLKNHGKQIIGELAENACAQHKGSFALANSNNRPLYGQSVEVESHVGFGQDEAQTDMLSRHEAQTDMLRRPIIPEEFKCPISSKLMYDPVVIASGQTFERMWIGKWFDEGHDFCPKTKMKLANLSLTPDTDMKDLISKWCMDHGISIADPCIQPAAFHTWETSSNSITSLNSSMNDLNLQLDLSNLSLGSLDISYNSDSSYLKIQDGLSLQTTDDSHRHQSYVNAHETDPEYLSKLAALPWASQCKMVEDVKTHLNYNDESCHSMSSENFVEPLIRFLKGAFDQHDVEALKSGSQLLLAYVRKIRSRIPYFPEDAFTLLASFLDSEVTEEALAIMAVLSGNISYGSKIAASGALTSIQKILDTQTREFQEPAIKILCNLSSNSDTRFHIAPLEYIPKLVPLFDDKALARYCIIILKNLCDTEEARVSIAETNGCIASIAELLEADSTEDQEHAVAVLLSLCSQRIQYCQLVMNEGVIPALFNMSVNGNDKGKASAMEMLRLLRDIDYNDGRDCSGSNLDNSRDSSNHSKENKSSSKASGFFGLKFSVFSKPSSFTPKKKK</sequence>
<gene>
    <name evidence="8" type="ORF">L1049_024138</name>
</gene>
<dbReference type="PROSITE" id="PS51698">
    <property type="entry name" value="U_BOX"/>
    <property type="match status" value="1"/>
</dbReference>
<feature type="domain" description="U-box" evidence="7">
    <location>
        <begin position="282"/>
        <end position="356"/>
    </location>
</feature>
<dbReference type="PANTHER" id="PTHR23315:SF240">
    <property type="entry name" value="U-BOX DOMAIN-CONTAINING PROTEIN 5"/>
    <property type="match status" value="1"/>
</dbReference>
<dbReference type="GO" id="GO:0061630">
    <property type="term" value="F:ubiquitin protein ligase activity"/>
    <property type="evidence" value="ECO:0007669"/>
    <property type="project" value="UniProtKB-EC"/>
</dbReference>
<evidence type="ECO:0000256" key="6">
    <source>
        <dbReference type="SAM" id="MobiDB-lite"/>
    </source>
</evidence>
<evidence type="ECO:0000256" key="4">
    <source>
        <dbReference type="ARBA" id="ARBA00022679"/>
    </source>
</evidence>
<protein>
    <recommendedName>
        <fullName evidence="3">RING-type E3 ubiquitin transferase</fullName>
        <ecNumber evidence="3">2.3.2.27</ecNumber>
    </recommendedName>
</protein>
<dbReference type="InterPro" id="IPR013083">
    <property type="entry name" value="Znf_RING/FYVE/PHD"/>
</dbReference>
<dbReference type="SMART" id="SM00504">
    <property type="entry name" value="Ubox"/>
    <property type="match status" value="1"/>
</dbReference>
<evidence type="ECO:0000256" key="3">
    <source>
        <dbReference type="ARBA" id="ARBA00012483"/>
    </source>
</evidence>
<evidence type="ECO:0000259" key="7">
    <source>
        <dbReference type="PROSITE" id="PS51698"/>
    </source>
</evidence>
<dbReference type="Gene3D" id="3.30.40.10">
    <property type="entry name" value="Zinc/RING finger domain, C3HC4 (zinc finger)"/>
    <property type="match status" value="1"/>
</dbReference>
<dbReference type="Pfam" id="PF04564">
    <property type="entry name" value="U-box"/>
    <property type="match status" value="1"/>
</dbReference>
<keyword evidence="5" id="KW-0833">Ubl conjugation pathway</keyword>
<dbReference type="CDD" id="cd16664">
    <property type="entry name" value="RING-Ubox_PUB"/>
    <property type="match status" value="1"/>
</dbReference>
<dbReference type="EMBL" id="JBBPBK010000005">
    <property type="protein sequence ID" value="KAK9284956.1"/>
    <property type="molecule type" value="Genomic_DNA"/>
</dbReference>
<keyword evidence="9" id="KW-1185">Reference proteome</keyword>
<organism evidence="8 9">
    <name type="scientific">Liquidambar formosana</name>
    <name type="common">Formosan gum</name>
    <dbReference type="NCBI Taxonomy" id="63359"/>
    <lineage>
        <taxon>Eukaryota</taxon>
        <taxon>Viridiplantae</taxon>
        <taxon>Streptophyta</taxon>
        <taxon>Embryophyta</taxon>
        <taxon>Tracheophyta</taxon>
        <taxon>Spermatophyta</taxon>
        <taxon>Magnoliopsida</taxon>
        <taxon>eudicotyledons</taxon>
        <taxon>Gunneridae</taxon>
        <taxon>Pentapetalae</taxon>
        <taxon>Saxifragales</taxon>
        <taxon>Altingiaceae</taxon>
        <taxon>Liquidambar</taxon>
    </lineage>
</organism>
<comment type="catalytic activity">
    <reaction evidence="1">
        <text>S-ubiquitinyl-[E2 ubiquitin-conjugating enzyme]-L-cysteine + [acceptor protein]-L-lysine = [E2 ubiquitin-conjugating enzyme]-L-cysteine + N(6)-ubiquitinyl-[acceptor protein]-L-lysine.</text>
        <dbReference type="EC" id="2.3.2.27"/>
    </reaction>
</comment>
<dbReference type="InterPro" id="IPR016024">
    <property type="entry name" value="ARM-type_fold"/>
</dbReference>
<dbReference type="InterPro" id="IPR045210">
    <property type="entry name" value="RING-Ubox_PUB"/>
</dbReference>
<feature type="compositionally biased region" description="Basic and acidic residues" evidence="6">
    <location>
        <begin position="730"/>
        <end position="743"/>
    </location>
</feature>
<feature type="region of interest" description="Disordered" evidence="6">
    <location>
        <begin position="726"/>
        <end position="747"/>
    </location>
</feature>
<name>A0AAP0S012_LIQFO</name>
<evidence type="ECO:0000256" key="2">
    <source>
        <dbReference type="ARBA" id="ARBA00004906"/>
    </source>
</evidence>
<dbReference type="AlphaFoldDB" id="A0AAP0S012"/>
<dbReference type="GO" id="GO:0016567">
    <property type="term" value="P:protein ubiquitination"/>
    <property type="evidence" value="ECO:0007669"/>
    <property type="project" value="InterPro"/>
</dbReference>
<dbReference type="EC" id="2.3.2.27" evidence="3"/>
<evidence type="ECO:0000256" key="1">
    <source>
        <dbReference type="ARBA" id="ARBA00000900"/>
    </source>
</evidence>
<comment type="pathway">
    <text evidence="2">Protein modification; protein ubiquitination.</text>
</comment>
<accession>A0AAP0S012</accession>
<evidence type="ECO:0000313" key="8">
    <source>
        <dbReference type="EMBL" id="KAK9284956.1"/>
    </source>
</evidence>
<dbReference type="PANTHER" id="PTHR23315">
    <property type="entry name" value="U BOX DOMAIN-CONTAINING"/>
    <property type="match status" value="1"/>
</dbReference>
<dbReference type="InterPro" id="IPR011989">
    <property type="entry name" value="ARM-like"/>
</dbReference>
<dbReference type="SUPFAM" id="SSF48371">
    <property type="entry name" value="ARM repeat"/>
    <property type="match status" value="1"/>
</dbReference>
<dbReference type="SUPFAM" id="SSF57850">
    <property type="entry name" value="RING/U-box"/>
    <property type="match status" value="1"/>
</dbReference>
<proteinExistence type="predicted"/>
<dbReference type="Proteomes" id="UP001415857">
    <property type="component" value="Unassembled WGS sequence"/>
</dbReference>